<sequence>MHVVHDCSKRKAIIPVYNGIGKDMKRVKAKLPGIRSISGIKKPEACLIELPKTLVHCDIDINLPERELKERGRAKVEEVQEELKTQAAKHEEERASWDKEREEWAAERKHLGSWKVRCLDYEKKMKEKIKDLEEDNEELSETYAGIESELEDLKNHEIQEHINNFNKGLT</sequence>
<gene>
    <name evidence="2" type="ORF">DEO72_LG5g1609</name>
</gene>
<reference evidence="2 3" key="1">
    <citation type="submission" date="2019-04" db="EMBL/GenBank/DDBJ databases">
        <title>An improved genome assembly and genetic linkage map for asparagus bean, Vigna unguiculata ssp. sesquipedialis.</title>
        <authorList>
            <person name="Xia Q."/>
            <person name="Zhang R."/>
            <person name="Dong Y."/>
        </authorList>
    </citation>
    <scope>NUCLEOTIDE SEQUENCE [LARGE SCALE GENOMIC DNA]</scope>
    <source>
        <tissue evidence="2">Leaf</tissue>
    </source>
</reference>
<name>A0A4D6M0C0_VIGUN</name>
<keyword evidence="1" id="KW-0175">Coiled coil</keyword>
<protein>
    <submittedName>
        <fullName evidence="2">Uncharacterized protein</fullName>
    </submittedName>
</protein>
<dbReference type="AlphaFoldDB" id="A0A4D6M0C0"/>
<feature type="coiled-coil region" evidence="1">
    <location>
        <begin position="69"/>
        <end position="156"/>
    </location>
</feature>
<accession>A0A4D6M0C0</accession>
<evidence type="ECO:0000256" key="1">
    <source>
        <dbReference type="SAM" id="Coils"/>
    </source>
</evidence>
<dbReference type="EMBL" id="CP039349">
    <property type="protein sequence ID" value="QCD93534.1"/>
    <property type="molecule type" value="Genomic_DNA"/>
</dbReference>
<dbReference type="Proteomes" id="UP000501690">
    <property type="component" value="Linkage Group LG5"/>
</dbReference>
<organism evidence="2 3">
    <name type="scientific">Vigna unguiculata</name>
    <name type="common">Cowpea</name>
    <dbReference type="NCBI Taxonomy" id="3917"/>
    <lineage>
        <taxon>Eukaryota</taxon>
        <taxon>Viridiplantae</taxon>
        <taxon>Streptophyta</taxon>
        <taxon>Embryophyta</taxon>
        <taxon>Tracheophyta</taxon>
        <taxon>Spermatophyta</taxon>
        <taxon>Magnoliopsida</taxon>
        <taxon>eudicotyledons</taxon>
        <taxon>Gunneridae</taxon>
        <taxon>Pentapetalae</taxon>
        <taxon>rosids</taxon>
        <taxon>fabids</taxon>
        <taxon>Fabales</taxon>
        <taxon>Fabaceae</taxon>
        <taxon>Papilionoideae</taxon>
        <taxon>50 kb inversion clade</taxon>
        <taxon>NPAAA clade</taxon>
        <taxon>indigoferoid/millettioid clade</taxon>
        <taxon>Phaseoleae</taxon>
        <taxon>Vigna</taxon>
    </lineage>
</organism>
<proteinExistence type="predicted"/>
<evidence type="ECO:0000313" key="2">
    <source>
        <dbReference type="EMBL" id="QCD93534.1"/>
    </source>
</evidence>
<keyword evidence="3" id="KW-1185">Reference proteome</keyword>
<evidence type="ECO:0000313" key="3">
    <source>
        <dbReference type="Proteomes" id="UP000501690"/>
    </source>
</evidence>